<reference evidence="6 7" key="1">
    <citation type="submission" date="2018-07" db="EMBL/GenBank/DDBJ databases">
        <title>Venubactetium sediminum gen. nov., sp. nov., isolated from a marine solar saltern.</title>
        <authorList>
            <person name="Wang S."/>
        </authorList>
    </citation>
    <scope>NUCLEOTIDE SEQUENCE [LARGE SCALE GENOMIC DNA]</scope>
    <source>
        <strain evidence="6 7">WD2A32</strain>
    </source>
</reference>
<gene>
    <name evidence="6" type="ORF">DRB17_03435</name>
</gene>
<feature type="domain" description="Pyridoxamine 5'-phosphate oxidase Alr4036 family FMN-binding" evidence="5">
    <location>
        <begin position="36"/>
        <end position="122"/>
    </location>
</feature>
<keyword evidence="3" id="KW-0288">FMN</keyword>
<dbReference type="InterPro" id="IPR024624">
    <property type="entry name" value="Pyridox_Oxase_Alr4036_FMN-bd"/>
</dbReference>
<dbReference type="InterPro" id="IPR012349">
    <property type="entry name" value="Split_barrel_FMN-bd"/>
</dbReference>
<dbReference type="PANTHER" id="PTHR10851">
    <property type="entry name" value="PYRIDOXINE-5-PHOSPHATE OXIDASE"/>
    <property type="match status" value="1"/>
</dbReference>
<evidence type="ECO:0000256" key="3">
    <source>
        <dbReference type="ARBA" id="ARBA00022643"/>
    </source>
</evidence>
<accession>A0A369TH92</accession>
<dbReference type="EMBL" id="QPMH01000002">
    <property type="protein sequence ID" value="RDD63507.1"/>
    <property type="molecule type" value="Genomic_DNA"/>
</dbReference>
<evidence type="ECO:0000256" key="4">
    <source>
        <dbReference type="ARBA" id="ARBA00023002"/>
    </source>
</evidence>
<evidence type="ECO:0000256" key="1">
    <source>
        <dbReference type="ARBA" id="ARBA00001917"/>
    </source>
</evidence>
<dbReference type="InterPro" id="IPR000659">
    <property type="entry name" value="Pyridox_Oxase"/>
</dbReference>
<evidence type="ECO:0000313" key="7">
    <source>
        <dbReference type="Proteomes" id="UP000253941"/>
    </source>
</evidence>
<proteinExistence type="predicted"/>
<dbReference type="AlphaFoldDB" id="A0A369TH92"/>
<protein>
    <submittedName>
        <fullName evidence="6">Pyridoxamine 5'-phosphate oxidase</fullName>
    </submittedName>
</protein>
<evidence type="ECO:0000313" key="6">
    <source>
        <dbReference type="EMBL" id="RDD63507.1"/>
    </source>
</evidence>
<keyword evidence="2" id="KW-0285">Flavoprotein</keyword>
<name>A0A369TH92_9PROT</name>
<dbReference type="GO" id="GO:0008615">
    <property type="term" value="P:pyridoxine biosynthetic process"/>
    <property type="evidence" value="ECO:0007669"/>
    <property type="project" value="InterPro"/>
</dbReference>
<evidence type="ECO:0000259" key="5">
    <source>
        <dbReference type="Pfam" id="PF12766"/>
    </source>
</evidence>
<dbReference type="GO" id="GO:0004733">
    <property type="term" value="F:pyridoxamine phosphate oxidase activity"/>
    <property type="evidence" value="ECO:0007669"/>
    <property type="project" value="InterPro"/>
</dbReference>
<dbReference type="Gene3D" id="2.30.110.10">
    <property type="entry name" value="Electron Transport, Fmn-binding Protein, Chain A"/>
    <property type="match status" value="1"/>
</dbReference>
<dbReference type="Pfam" id="PF12766">
    <property type="entry name" value="Pyridox_oxase_2"/>
    <property type="match status" value="1"/>
</dbReference>
<evidence type="ECO:0000256" key="2">
    <source>
        <dbReference type="ARBA" id="ARBA00022630"/>
    </source>
</evidence>
<keyword evidence="7" id="KW-1185">Reference proteome</keyword>
<comment type="cofactor">
    <cofactor evidence="1">
        <name>FMN</name>
        <dbReference type="ChEBI" id="CHEBI:58210"/>
    </cofactor>
</comment>
<sequence>MTAVTPRKSGTPQESRANVSELPAFYNDLDASLDEAWRLLERSVDDRDAPFRTPTLASIGRDGAPVARTVVLRVTSRADAVLQLHTDIRSEKIGEIRREPRVSLHFYDPRAKVQLRVGGKAVAHIGDAVALDAWTGSHPDSLAMYRIQPRPGTPLSRPDETTIASARDPRDGFENFAAVRIAIRQMEWLYLGARGHRRALFDFKTGDPLGRWLAP</sequence>
<dbReference type="Proteomes" id="UP000253941">
    <property type="component" value="Unassembled WGS sequence"/>
</dbReference>
<dbReference type="GO" id="GO:0010181">
    <property type="term" value="F:FMN binding"/>
    <property type="evidence" value="ECO:0007669"/>
    <property type="project" value="InterPro"/>
</dbReference>
<keyword evidence="4" id="KW-0560">Oxidoreductase</keyword>
<organism evidence="6 7">
    <name type="scientific">Ferruginivarius sediminum</name>
    <dbReference type="NCBI Taxonomy" id="2661937"/>
    <lineage>
        <taxon>Bacteria</taxon>
        <taxon>Pseudomonadati</taxon>
        <taxon>Pseudomonadota</taxon>
        <taxon>Alphaproteobacteria</taxon>
        <taxon>Rhodospirillales</taxon>
        <taxon>Rhodospirillaceae</taxon>
        <taxon>Ferruginivarius</taxon>
    </lineage>
</organism>
<dbReference type="PANTHER" id="PTHR10851:SF3">
    <property type="entry name" value="PYRIDOXINE_PYRIDOXAMINE 5'-PHOSPHATE OXIDASE 2"/>
    <property type="match status" value="1"/>
</dbReference>
<comment type="caution">
    <text evidence="6">The sequence shown here is derived from an EMBL/GenBank/DDBJ whole genome shotgun (WGS) entry which is preliminary data.</text>
</comment>
<dbReference type="SUPFAM" id="SSF50475">
    <property type="entry name" value="FMN-binding split barrel"/>
    <property type="match status" value="1"/>
</dbReference>